<evidence type="ECO:0000313" key="6">
    <source>
        <dbReference type="EMBL" id="CUS07420.1"/>
    </source>
</evidence>
<name>A0A292PLQ1_9PEZI</name>
<feature type="domain" description="Large ribosomal subunit protein uL15/eL18" evidence="5">
    <location>
        <begin position="111"/>
        <end position="197"/>
    </location>
</feature>
<evidence type="ECO:0000256" key="1">
    <source>
        <dbReference type="ARBA" id="ARBA00007320"/>
    </source>
</evidence>
<dbReference type="PANTHER" id="PTHR12934:SF11">
    <property type="entry name" value="LARGE RIBOSOMAL SUBUNIT PROTEIN UL15M"/>
    <property type="match status" value="1"/>
</dbReference>
<dbReference type="NCBIfam" id="TIGR01071">
    <property type="entry name" value="rplO_bact"/>
    <property type="match status" value="1"/>
</dbReference>
<dbReference type="InterPro" id="IPR005749">
    <property type="entry name" value="Ribosomal_uL15_bac-type"/>
</dbReference>
<feature type="compositionally biased region" description="Basic residues" evidence="4">
    <location>
        <begin position="67"/>
        <end position="79"/>
    </location>
</feature>
<dbReference type="GO" id="GO:0006412">
    <property type="term" value="P:translation"/>
    <property type="evidence" value="ECO:0007669"/>
    <property type="project" value="InterPro"/>
</dbReference>
<dbReference type="GO" id="GO:0003735">
    <property type="term" value="F:structural constituent of ribosome"/>
    <property type="evidence" value="ECO:0007669"/>
    <property type="project" value="InterPro"/>
</dbReference>
<dbReference type="Gene3D" id="3.100.10.10">
    <property type="match status" value="1"/>
</dbReference>
<feature type="region of interest" description="Disordered" evidence="4">
    <location>
        <begin position="51"/>
        <end position="93"/>
    </location>
</feature>
<reference evidence="6" key="1">
    <citation type="submission" date="2015-10" db="EMBL/GenBank/DDBJ databases">
        <authorList>
            <person name="Regsiter A."/>
            <person name="william w."/>
        </authorList>
    </citation>
    <scope>NUCLEOTIDE SEQUENCE</scope>
    <source>
        <strain evidence="6">Montdore</strain>
    </source>
</reference>
<dbReference type="Proteomes" id="UP001412239">
    <property type="component" value="Unassembled WGS sequence"/>
</dbReference>
<dbReference type="AlphaFoldDB" id="A0A292PLQ1"/>
<sequence length="283" mass="31705">MPLLPTFSRTVGLALRPNYHSPIQVVSVVRLQQCRFASILGDLHDVKASFKKRIRRGRGPSSGKGKTSGRGHKGQKQHGKVPAGFQGGQTPLHITHPEKGEVNLFALEMSPLNLDRLQSWIDQGRIDPAKPITFKELVDTRCLHGIKDGVKLLARLPALMLISQQRKHVFKTPIEITVSRASREAIKAVEGAGGKIVTRFFNKNGIRAVLHPECYPPNVRLANPTARKEIEYYRDPEHRGYLAHTLDEGESPSLFWQAPGKTKNALSKEQLQKKKEKQANRLF</sequence>
<dbReference type="SUPFAM" id="SSF52080">
    <property type="entry name" value="Ribosomal proteins L15p and L18e"/>
    <property type="match status" value="1"/>
</dbReference>
<keyword evidence="3" id="KW-0687">Ribonucleoprotein</keyword>
<gene>
    <name evidence="6" type="ORF">GSTUAT00008500001</name>
</gene>
<protein>
    <recommendedName>
        <fullName evidence="5">Large ribosomal subunit protein uL15/eL18 domain-containing protein</fullName>
    </recommendedName>
</protein>
<keyword evidence="2" id="KW-0689">Ribosomal protein</keyword>
<dbReference type="Pfam" id="PF00828">
    <property type="entry name" value="Ribosomal_L27A"/>
    <property type="match status" value="1"/>
</dbReference>
<proteinExistence type="inferred from homology"/>
<evidence type="ECO:0000256" key="2">
    <source>
        <dbReference type="ARBA" id="ARBA00022980"/>
    </source>
</evidence>
<dbReference type="PANTHER" id="PTHR12934">
    <property type="entry name" value="50S RIBOSOMAL PROTEIN L15"/>
    <property type="match status" value="1"/>
</dbReference>
<dbReference type="HAMAP" id="MF_01341">
    <property type="entry name" value="Ribosomal_uL15"/>
    <property type="match status" value="1"/>
</dbReference>
<evidence type="ECO:0000256" key="4">
    <source>
        <dbReference type="SAM" id="MobiDB-lite"/>
    </source>
</evidence>
<comment type="similarity">
    <text evidence="1">Belongs to the universal ribosomal protein uL15 family.</text>
</comment>
<dbReference type="InterPro" id="IPR036227">
    <property type="entry name" value="Ribosomal_uL15/eL18_sf"/>
</dbReference>
<dbReference type="EMBL" id="LN891210">
    <property type="protein sequence ID" value="CUS07420.1"/>
    <property type="molecule type" value="Genomic_DNA"/>
</dbReference>
<organism evidence="6 7">
    <name type="scientific">Tuber aestivum</name>
    <name type="common">summer truffle</name>
    <dbReference type="NCBI Taxonomy" id="59557"/>
    <lineage>
        <taxon>Eukaryota</taxon>
        <taxon>Fungi</taxon>
        <taxon>Dikarya</taxon>
        <taxon>Ascomycota</taxon>
        <taxon>Pezizomycotina</taxon>
        <taxon>Pezizomycetes</taxon>
        <taxon>Pezizales</taxon>
        <taxon>Tuberaceae</taxon>
        <taxon>Tuber</taxon>
    </lineage>
</organism>
<dbReference type="GO" id="GO:0005762">
    <property type="term" value="C:mitochondrial large ribosomal subunit"/>
    <property type="evidence" value="ECO:0007669"/>
    <property type="project" value="TreeGrafter"/>
</dbReference>
<evidence type="ECO:0000256" key="3">
    <source>
        <dbReference type="ARBA" id="ARBA00023274"/>
    </source>
</evidence>
<keyword evidence="7" id="KW-1185">Reference proteome</keyword>
<dbReference type="InterPro" id="IPR021131">
    <property type="entry name" value="Ribosomal_uL15/eL18"/>
</dbReference>
<evidence type="ECO:0000259" key="5">
    <source>
        <dbReference type="Pfam" id="PF00828"/>
    </source>
</evidence>
<accession>A0A292PLQ1</accession>
<dbReference type="InterPro" id="IPR030878">
    <property type="entry name" value="Ribosomal_uL15"/>
</dbReference>
<evidence type="ECO:0000313" key="7">
    <source>
        <dbReference type="Proteomes" id="UP001412239"/>
    </source>
</evidence>